<dbReference type="FunFam" id="3.20.20.70:FF:000083">
    <property type="entry name" value="tRNA-dihydrouridine(20/20a) synthase"/>
    <property type="match status" value="1"/>
</dbReference>
<dbReference type="InterPro" id="IPR035587">
    <property type="entry name" value="DUS-like_FMN-bd"/>
</dbReference>
<dbReference type="PANTHER" id="PTHR42907:SF1">
    <property type="entry name" value="FMN-LINKED OXIDOREDUCTASES SUPERFAMILY PROTEIN"/>
    <property type="match status" value="1"/>
</dbReference>
<dbReference type="SUPFAM" id="SSF51395">
    <property type="entry name" value="FMN-linked oxidoreductases"/>
    <property type="match status" value="1"/>
</dbReference>
<dbReference type="Pfam" id="PF01207">
    <property type="entry name" value="Dus"/>
    <property type="match status" value="1"/>
</dbReference>
<dbReference type="Gene3D" id="1.20.120.1460">
    <property type="match status" value="1"/>
</dbReference>
<evidence type="ECO:0000256" key="8">
    <source>
        <dbReference type="ARBA" id="ARBA00023002"/>
    </source>
</evidence>
<keyword evidence="7 10" id="KW-0694">RNA-binding</keyword>
<dbReference type="GO" id="GO:0050660">
    <property type="term" value="F:flavin adenine dinucleotide binding"/>
    <property type="evidence" value="ECO:0007669"/>
    <property type="project" value="InterPro"/>
</dbReference>
<name>A0A7G1Q7Y8_9GAMM</name>
<sequence length="325" mass="37053">MYPQNLNHKISVAPMMGWTDRHCRYFLRLISHHVLLYTEMVTTGALIYGDQNRFLTYSDKEHPIALQLGGSNPRDLALCTHMAVDYGYDEVNLNIGCPSPRVQSGSFGACLMKEPDLVAECISEMVQVSRIPITVKTRIGVDHYDSYEFLSQFITKIAQAGCKTVILHSRKAWLYGLSPKENREIPPLCYETVYRIKQDFPQLRIVLNGGVITLEDVHAHLKQVDGVMIGRVAYNNPYLLSKVDQILYDNEHPIPTRHEIMEAFLPYIERQLKQGTKLVTVIRPTLGLFQSIPRGRIWRRSLSGIPHDSKISVVRSALEKISNTF</sequence>
<keyword evidence="8 10" id="KW-0560">Oxidoreductase</keyword>
<evidence type="ECO:0000256" key="2">
    <source>
        <dbReference type="ARBA" id="ARBA00022555"/>
    </source>
</evidence>
<keyword evidence="13" id="KW-0547">Nucleotide-binding</keyword>
<feature type="binding site" evidence="10 13">
    <location>
        <begin position="208"/>
        <end position="210"/>
    </location>
    <ligand>
        <name>FMN</name>
        <dbReference type="ChEBI" id="CHEBI:58210"/>
    </ligand>
</feature>
<comment type="cofactor">
    <cofactor evidence="1 10 11 13">
        <name>FMN</name>
        <dbReference type="ChEBI" id="CHEBI:58210"/>
    </cofactor>
</comment>
<protein>
    <recommendedName>
        <fullName evidence="10">tRNA-dihydrouridine(20/20a) synthase</fullName>
        <ecNumber evidence="10">1.3.1.91</ecNumber>
    </recommendedName>
    <alternativeName>
        <fullName evidence="10">U20-specific dihydrouridine synthase</fullName>
        <shortName evidence="10">U20-specific Dus</shortName>
    </alternativeName>
    <alternativeName>
        <fullName evidence="10">tRNA-dihydrouridine synthase A</fullName>
    </alternativeName>
</protein>
<dbReference type="CDD" id="cd02801">
    <property type="entry name" value="DUS_like_FMN"/>
    <property type="match status" value="1"/>
</dbReference>
<feature type="site" description="Interacts with tRNA" evidence="10">
    <location>
        <position position="183"/>
    </location>
</feature>
<feature type="site" description="Interacts with tRNA" evidence="10">
    <location>
        <position position="94"/>
    </location>
</feature>
<dbReference type="GO" id="GO:0010181">
    <property type="term" value="F:FMN binding"/>
    <property type="evidence" value="ECO:0007669"/>
    <property type="project" value="UniProtKB-UniRule"/>
</dbReference>
<dbReference type="InterPro" id="IPR001269">
    <property type="entry name" value="DUS_fam"/>
</dbReference>
<comment type="similarity">
    <text evidence="11">Belongs to the dus family.</text>
</comment>
<keyword evidence="3 10" id="KW-0285">Flavoprotein</keyword>
<evidence type="ECO:0000313" key="16">
    <source>
        <dbReference type="Proteomes" id="UP000516072"/>
    </source>
</evidence>
<dbReference type="GO" id="GO:0102264">
    <property type="term" value="F:tRNA-dihydrouridine20 synthase activity"/>
    <property type="evidence" value="ECO:0007669"/>
    <property type="project" value="UniProtKB-EC"/>
</dbReference>
<dbReference type="PIRSF" id="PIRSF006621">
    <property type="entry name" value="Dus"/>
    <property type="match status" value="1"/>
</dbReference>
<feature type="binding site" evidence="10 13">
    <location>
        <begin position="230"/>
        <end position="231"/>
    </location>
    <ligand>
        <name>FMN</name>
        <dbReference type="ChEBI" id="CHEBI:58210"/>
    </ligand>
</feature>
<evidence type="ECO:0000256" key="11">
    <source>
        <dbReference type="PIRNR" id="PIRNR006621"/>
    </source>
</evidence>
<comment type="catalytic activity">
    <reaction evidence="10">
        <text>5,6-dihydrouridine(20a) in tRNA + NAD(+) = uridine(20a) in tRNA + NADH + H(+)</text>
        <dbReference type="Rhea" id="RHEA:53348"/>
        <dbReference type="Rhea" id="RHEA-COMP:13535"/>
        <dbReference type="Rhea" id="RHEA-COMP:13536"/>
        <dbReference type="ChEBI" id="CHEBI:15378"/>
        <dbReference type="ChEBI" id="CHEBI:57540"/>
        <dbReference type="ChEBI" id="CHEBI:57945"/>
        <dbReference type="ChEBI" id="CHEBI:65315"/>
        <dbReference type="ChEBI" id="CHEBI:74443"/>
    </reaction>
</comment>
<feature type="site" description="Interacts with tRNA; defines subfamily-specific binding signature" evidence="10">
    <location>
        <position position="180"/>
    </location>
</feature>
<feature type="binding site" evidence="10 13">
    <location>
        <position position="136"/>
    </location>
    <ligand>
        <name>FMN</name>
        <dbReference type="ChEBI" id="CHEBI:58210"/>
    </ligand>
</feature>
<comment type="function">
    <text evidence="9 10">Catalyzes the synthesis of 5,6-dihydrouridine (D), a modified base found in the D-loop of most tRNAs, via the reduction of the C5-C6 double bond in target uridines. Specifically modifies U20 and U20a in tRNAs.</text>
</comment>
<feature type="binding site" evidence="10 13">
    <location>
        <begin position="14"/>
        <end position="16"/>
    </location>
    <ligand>
        <name>FMN</name>
        <dbReference type="ChEBI" id="CHEBI:58210"/>
    </ligand>
</feature>
<dbReference type="AlphaFoldDB" id="A0A7G1Q7Y8"/>
<comment type="catalytic activity">
    <reaction evidence="10">
        <text>5,6-dihydrouridine(20a) in tRNA + NADP(+) = uridine(20a) in tRNA + NADPH + H(+)</text>
        <dbReference type="Rhea" id="RHEA:53344"/>
        <dbReference type="Rhea" id="RHEA-COMP:13535"/>
        <dbReference type="Rhea" id="RHEA-COMP:13536"/>
        <dbReference type="ChEBI" id="CHEBI:15378"/>
        <dbReference type="ChEBI" id="CHEBI:57783"/>
        <dbReference type="ChEBI" id="CHEBI:58349"/>
        <dbReference type="ChEBI" id="CHEBI:65315"/>
        <dbReference type="ChEBI" id="CHEBI:74443"/>
    </reaction>
</comment>
<evidence type="ECO:0000256" key="10">
    <source>
        <dbReference type="HAMAP-Rule" id="MF_02041"/>
    </source>
</evidence>
<dbReference type="NCBIfam" id="NF008774">
    <property type="entry name" value="PRK11815.1"/>
    <property type="match status" value="1"/>
</dbReference>
<feature type="site" description="Interacts with tRNA; defines subfamily-specific binding signature" evidence="10">
    <location>
        <position position="296"/>
    </location>
</feature>
<reference evidence="15 16" key="1">
    <citation type="submission" date="2020-03" db="EMBL/GenBank/DDBJ databases">
        <authorList>
            <person name="Picone N."/>
        </authorList>
    </citation>
    <scope>NUCLEOTIDE SEQUENCE [LARGE SCALE GENOMIC DNA]</scope>
    <source>
        <strain evidence="15">NSCAC1</strain>
    </source>
</reference>
<proteinExistence type="inferred from homology"/>
<dbReference type="RefSeq" id="WP_197744532.1">
    <property type="nucleotide sequence ID" value="NZ_LR778175.1"/>
</dbReference>
<comment type="similarity">
    <text evidence="10">Belongs to the Dus family. DusA subfamily.</text>
</comment>
<evidence type="ECO:0000256" key="12">
    <source>
        <dbReference type="PIRSR" id="PIRSR006621-1"/>
    </source>
</evidence>
<evidence type="ECO:0000256" key="6">
    <source>
        <dbReference type="ARBA" id="ARBA00022857"/>
    </source>
</evidence>
<accession>A0A7G1Q7Y8</accession>
<evidence type="ECO:0000313" key="15">
    <source>
        <dbReference type="EMBL" id="CAB1274365.1"/>
    </source>
</evidence>
<keyword evidence="2 10" id="KW-0820">tRNA-binding</keyword>
<evidence type="ECO:0000256" key="9">
    <source>
        <dbReference type="ARBA" id="ARBA00058013"/>
    </source>
</evidence>
<keyword evidence="5 10" id="KW-0819">tRNA processing</keyword>
<feature type="binding site" evidence="10 13">
    <location>
        <position position="67"/>
    </location>
    <ligand>
        <name>FMN</name>
        <dbReference type="ChEBI" id="CHEBI:58210"/>
    </ligand>
</feature>
<gene>
    <name evidence="15" type="primary">yjbN</name>
    <name evidence="10" type="synonym">dusA</name>
    <name evidence="15" type="ORF">NSCAC_0132</name>
</gene>
<dbReference type="Gene3D" id="3.20.20.70">
    <property type="entry name" value="Aldolase class I"/>
    <property type="match status" value="1"/>
</dbReference>
<evidence type="ECO:0000256" key="1">
    <source>
        <dbReference type="ARBA" id="ARBA00001917"/>
    </source>
</evidence>
<feature type="domain" description="DUS-like FMN-binding" evidence="14">
    <location>
        <begin position="12"/>
        <end position="308"/>
    </location>
</feature>
<dbReference type="Proteomes" id="UP000516072">
    <property type="component" value="Chromosome"/>
</dbReference>
<organism evidence="15 16">
    <name type="scientific">Candidatus Nitrosacidococcus tergens</name>
    <dbReference type="NCBI Taxonomy" id="553981"/>
    <lineage>
        <taxon>Bacteria</taxon>
        <taxon>Pseudomonadati</taxon>
        <taxon>Pseudomonadota</taxon>
        <taxon>Gammaproteobacteria</taxon>
        <taxon>Chromatiales</taxon>
        <taxon>Chromatiaceae</taxon>
        <taxon>Candidatus Nitrosacidococcus</taxon>
    </lineage>
</organism>
<feature type="site" description="Interacts with tRNA; defines subfamily-specific binding signature" evidence="10">
    <location>
        <position position="299"/>
    </location>
</feature>
<keyword evidence="6 10" id="KW-0521">NADP</keyword>
<dbReference type="InterPro" id="IPR004653">
    <property type="entry name" value="DusA"/>
</dbReference>
<evidence type="ECO:0000256" key="7">
    <source>
        <dbReference type="ARBA" id="ARBA00022884"/>
    </source>
</evidence>
<dbReference type="GO" id="GO:0000049">
    <property type="term" value="F:tRNA binding"/>
    <property type="evidence" value="ECO:0007669"/>
    <property type="project" value="UniProtKB-UniRule"/>
</dbReference>
<dbReference type="EMBL" id="LR778175">
    <property type="protein sequence ID" value="CAB1274365.1"/>
    <property type="molecule type" value="Genomic_DNA"/>
</dbReference>
<dbReference type="HAMAP" id="MF_02041">
    <property type="entry name" value="DusA_subfam"/>
    <property type="match status" value="1"/>
</dbReference>
<evidence type="ECO:0000256" key="13">
    <source>
        <dbReference type="PIRSR" id="PIRSR006621-2"/>
    </source>
</evidence>
<dbReference type="EC" id="1.3.1.91" evidence="10"/>
<comment type="catalytic activity">
    <reaction evidence="10">
        <text>5,6-dihydrouridine(20) in tRNA + NAD(+) = uridine(20) in tRNA + NADH + H(+)</text>
        <dbReference type="Rhea" id="RHEA:53340"/>
        <dbReference type="Rhea" id="RHEA-COMP:13533"/>
        <dbReference type="Rhea" id="RHEA-COMP:13534"/>
        <dbReference type="ChEBI" id="CHEBI:15378"/>
        <dbReference type="ChEBI" id="CHEBI:57540"/>
        <dbReference type="ChEBI" id="CHEBI:57945"/>
        <dbReference type="ChEBI" id="CHEBI:65315"/>
        <dbReference type="ChEBI" id="CHEBI:74443"/>
        <dbReference type="EC" id="1.3.1.91"/>
    </reaction>
</comment>
<keyword evidence="4 10" id="KW-0288">FMN</keyword>
<feature type="active site" description="Proton donor" evidence="10 12">
    <location>
        <position position="97"/>
    </location>
</feature>
<evidence type="ECO:0000256" key="3">
    <source>
        <dbReference type="ARBA" id="ARBA00022630"/>
    </source>
</evidence>
<dbReference type="NCBIfam" id="TIGR00742">
    <property type="entry name" value="yjbN"/>
    <property type="match status" value="1"/>
</dbReference>
<evidence type="ECO:0000256" key="5">
    <source>
        <dbReference type="ARBA" id="ARBA00022694"/>
    </source>
</evidence>
<dbReference type="PROSITE" id="PS01136">
    <property type="entry name" value="UPF0034"/>
    <property type="match status" value="1"/>
</dbReference>
<evidence type="ECO:0000256" key="4">
    <source>
        <dbReference type="ARBA" id="ARBA00022643"/>
    </source>
</evidence>
<dbReference type="PANTHER" id="PTHR42907">
    <property type="entry name" value="FMN-LINKED OXIDOREDUCTASES SUPERFAMILY PROTEIN"/>
    <property type="match status" value="1"/>
</dbReference>
<keyword evidence="16" id="KW-1185">Reference proteome</keyword>
<dbReference type="InterPro" id="IPR018517">
    <property type="entry name" value="tRNA_hU_synthase_CS"/>
</dbReference>
<evidence type="ECO:0000259" key="14">
    <source>
        <dbReference type="Pfam" id="PF01207"/>
    </source>
</evidence>
<feature type="binding site" evidence="10 13">
    <location>
        <position position="168"/>
    </location>
    <ligand>
        <name>FMN</name>
        <dbReference type="ChEBI" id="CHEBI:58210"/>
    </ligand>
</feature>
<dbReference type="KEGG" id="ntg:NSCAC_0132"/>
<comment type="catalytic activity">
    <reaction evidence="10">
        <text>5,6-dihydrouridine(20) in tRNA + NADP(+) = uridine(20) in tRNA + NADPH + H(+)</text>
        <dbReference type="Rhea" id="RHEA:53336"/>
        <dbReference type="Rhea" id="RHEA-COMP:13533"/>
        <dbReference type="Rhea" id="RHEA-COMP:13534"/>
        <dbReference type="ChEBI" id="CHEBI:15378"/>
        <dbReference type="ChEBI" id="CHEBI:57783"/>
        <dbReference type="ChEBI" id="CHEBI:58349"/>
        <dbReference type="ChEBI" id="CHEBI:65315"/>
        <dbReference type="ChEBI" id="CHEBI:74443"/>
        <dbReference type="EC" id="1.3.1.91"/>
    </reaction>
</comment>
<dbReference type="InterPro" id="IPR013785">
    <property type="entry name" value="Aldolase_TIM"/>
</dbReference>